<comment type="caution">
    <text evidence="1">The sequence shown here is derived from an EMBL/GenBank/DDBJ whole genome shotgun (WGS) entry which is preliminary data.</text>
</comment>
<dbReference type="EMBL" id="CATOUU010000590">
    <property type="protein sequence ID" value="CAI9934928.1"/>
    <property type="molecule type" value="Genomic_DNA"/>
</dbReference>
<keyword evidence="3" id="KW-1185">Reference proteome</keyword>
<evidence type="ECO:0000313" key="2">
    <source>
        <dbReference type="EMBL" id="CAL6019935.1"/>
    </source>
</evidence>
<name>A0AA86PAJ7_9EUKA</name>
<dbReference type="Proteomes" id="UP001642409">
    <property type="component" value="Unassembled WGS sequence"/>
</dbReference>
<accession>A0AA86PAJ7</accession>
<reference evidence="2 3" key="2">
    <citation type="submission" date="2024-07" db="EMBL/GenBank/DDBJ databases">
        <authorList>
            <person name="Akdeniz Z."/>
        </authorList>
    </citation>
    <scope>NUCLEOTIDE SEQUENCE [LARGE SCALE GENOMIC DNA]</scope>
</reference>
<sequence length="199" mass="23536">MKIMSPEAFLSVIELYINITRSSYCRQTWETYLSFAENSEDKETFSTDTLVHCIKLLCQISVQSGYQVLYGPVTLICYLSMIWIIKGMKHFGFQLKLYIQRILVRFMRHLHVNFNSQRISQLKFNNFKSRIQICMKKLKTMSKFSRSAHSLTSSTCYFNSKFNLFPNSNIQIYKSDFKQLIRLYYIDNYPPNPDSLTTV</sequence>
<evidence type="ECO:0000313" key="3">
    <source>
        <dbReference type="Proteomes" id="UP001642409"/>
    </source>
</evidence>
<protein>
    <submittedName>
        <fullName evidence="2">Hypothetical_protein</fullName>
    </submittedName>
</protein>
<dbReference type="EMBL" id="CAXDID020000084">
    <property type="protein sequence ID" value="CAL6019935.1"/>
    <property type="molecule type" value="Genomic_DNA"/>
</dbReference>
<reference evidence="1" key="1">
    <citation type="submission" date="2023-06" db="EMBL/GenBank/DDBJ databases">
        <authorList>
            <person name="Kurt Z."/>
        </authorList>
    </citation>
    <scope>NUCLEOTIDE SEQUENCE</scope>
</reference>
<dbReference type="AlphaFoldDB" id="A0AA86PAJ7"/>
<evidence type="ECO:0000313" key="1">
    <source>
        <dbReference type="EMBL" id="CAI9934928.1"/>
    </source>
</evidence>
<gene>
    <name evidence="1" type="ORF">HINF_LOCUS22573</name>
    <name evidence="2" type="ORF">HINF_LOCUS27187</name>
</gene>
<proteinExistence type="predicted"/>
<organism evidence="1">
    <name type="scientific">Hexamita inflata</name>
    <dbReference type="NCBI Taxonomy" id="28002"/>
    <lineage>
        <taxon>Eukaryota</taxon>
        <taxon>Metamonada</taxon>
        <taxon>Diplomonadida</taxon>
        <taxon>Hexamitidae</taxon>
        <taxon>Hexamitinae</taxon>
        <taxon>Hexamita</taxon>
    </lineage>
</organism>